<keyword evidence="3" id="KW-0963">Cytoplasm</keyword>
<dbReference type="GO" id="GO:0016579">
    <property type="term" value="P:protein deubiquitination"/>
    <property type="evidence" value="ECO:0007669"/>
    <property type="project" value="TreeGrafter"/>
</dbReference>
<dbReference type="EC" id="3.4.19.12" evidence="3"/>
<dbReference type="InterPro" id="IPR038765">
    <property type="entry name" value="Papain-like_cys_pep_sf"/>
</dbReference>
<keyword evidence="6" id="KW-1185">Reference proteome</keyword>
<dbReference type="EMBL" id="LTDL01000038">
    <property type="protein sequence ID" value="OAG29975.1"/>
    <property type="molecule type" value="Genomic_DNA"/>
</dbReference>
<name>A0A177EDE9_9MICR</name>
<keyword evidence="3" id="KW-0788">Thiol protease</keyword>
<dbReference type="RefSeq" id="XP_067544527.1">
    <property type="nucleotide sequence ID" value="XM_067688940.1"/>
</dbReference>
<evidence type="ECO:0000259" key="4">
    <source>
        <dbReference type="PROSITE" id="PS50802"/>
    </source>
</evidence>
<dbReference type="PANTHER" id="PTHR13312">
    <property type="entry name" value="HIV-INDUCED PROTEIN-7-LIKE PROTEASE"/>
    <property type="match status" value="1"/>
</dbReference>
<feature type="domain" description="OTU" evidence="4">
    <location>
        <begin position="91"/>
        <end position="207"/>
    </location>
</feature>
<evidence type="ECO:0000256" key="1">
    <source>
        <dbReference type="ARBA" id="ARBA00000707"/>
    </source>
</evidence>
<dbReference type="OrthoDB" id="65596at2759"/>
<dbReference type="Gene3D" id="3.90.70.80">
    <property type="match status" value="1"/>
</dbReference>
<dbReference type="GO" id="GO:0036503">
    <property type="term" value="P:ERAD pathway"/>
    <property type="evidence" value="ECO:0007669"/>
    <property type="project" value="TreeGrafter"/>
</dbReference>
<dbReference type="PANTHER" id="PTHR13312:SF0">
    <property type="entry name" value="UBIQUITIN THIOESTERASE OTU1"/>
    <property type="match status" value="1"/>
</dbReference>
<evidence type="ECO:0000313" key="5">
    <source>
        <dbReference type="EMBL" id="OAG29975.1"/>
    </source>
</evidence>
<organism evidence="5 6">
    <name type="scientific">Nematocida displodere</name>
    <dbReference type="NCBI Taxonomy" id="1805483"/>
    <lineage>
        <taxon>Eukaryota</taxon>
        <taxon>Fungi</taxon>
        <taxon>Fungi incertae sedis</taxon>
        <taxon>Microsporidia</taxon>
        <taxon>Nematocida</taxon>
    </lineage>
</organism>
<sequence>MRFKIVDGSKSFIYEAGEGETVAEMYEKIQTKLQKHVFIFKRVPRVLIECSDAAISSVLSDLECLYTDSSKSIRGPVQTAENTLIDQSLTFSVFVVPSDNSCLFHSLSELLSARSSGELRKMVADTILGNPEEFSPFLEKEPFAYSKWILNSDIWGGATEITVISKIYTTKVCVIDPNLQPINFGDDFRSVVYLMYTGTHYNAIIAKDKAGVVQRKFPRGDNNILQKAKEAVKNFST</sequence>
<comment type="subcellular location">
    <subcellularLocation>
        <location evidence="3">Cytoplasm</location>
    </subcellularLocation>
</comment>
<evidence type="ECO:0000313" key="6">
    <source>
        <dbReference type="Proteomes" id="UP000185944"/>
    </source>
</evidence>
<protein>
    <recommendedName>
        <fullName evidence="3">Ubiquitin thioesterase OTU</fullName>
        <ecNumber evidence="3">3.4.19.12</ecNumber>
    </recommendedName>
</protein>
<keyword evidence="3" id="KW-0645">Protease</keyword>
<keyword evidence="2 3" id="KW-0378">Hydrolase</keyword>
<dbReference type="GO" id="GO:0004843">
    <property type="term" value="F:cysteine-type deubiquitinase activity"/>
    <property type="evidence" value="ECO:0007669"/>
    <property type="project" value="UniProtKB-UniRule"/>
</dbReference>
<dbReference type="GeneID" id="93647872"/>
<gene>
    <name evidence="5" type="ORF">NEDG_01522</name>
</gene>
<dbReference type="STRING" id="1805483.A0A177EDE9"/>
<evidence type="ECO:0000256" key="3">
    <source>
        <dbReference type="RuleBase" id="RU367104"/>
    </source>
</evidence>
<dbReference type="SUPFAM" id="SSF54001">
    <property type="entry name" value="Cysteine proteinases"/>
    <property type="match status" value="1"/>
</dbReference>
<dbReference type="PROSITE" id="PS50802">
    <property type="entry name" value="OTU"/>
    <property type="match status" value="1"/>
</dbReference>
<dbReference type="Pfam" id="PF02338">
    <property type="entry name" value="OTU"/>
    <property type="match status" value="1"/>
</dbReference>
<dbReference type="GO" id="GO:0030968">
    <property type="term" value="P:endoplasmic reticulum unfolded protein response"/>
    <property type="evidence" value="ECO:0007669"/>
    <property type="project" value="TreeGrafter"/>
</dbReference>
<accession>A0A177EDE9</accession>
<proteinExistence type="predicted"/>
<dbReference type="CDD" id="cd22745">
    <property type="entry name" value="OTU_OTU1"/>
    <property type="match status" value="1"/>
</dbReference>
<dbReference type="VEuPathDB" id="MicrosporidiaDB:NEDG_01522"/>
<dbReference type="GO" id="GO:0005634">
    <property type="term" value="C:nucleus"/>
    <property type="evidence" value="ECO:0007669"/>
    <property type="project" value="TreeGrafter"/>
</dbReference>
<dbReference type="InterPro" id="IPR003323">
    <property type="entry name" value="OTU_dom"/>
</dbReference>
<reference evidence="5 6" key="1">
    <citation type="submission" date="2016-02" db="EMBL/GenBank/DDBJ databases">
        <title>Discovery of a natural microsporidian pathogen with a broad tissue tropism in Caenorhabditis elegans.</title>
        <authorList>
            <person name="Luallen R.J."/>
            <person name="Reinke A.W."/>
            <person name="Tong L."/>
            <person name="Botts M.R."/>
            <person name="Felix M.-A."/>
            <person name="Troemel E.R."/>
        </authorList>
    </citation>
    <scope>NUCLEOTIDE SEQUENCE [LARGE SCALE GENOMIC DNA]</scope>
    <source>
        <strain evidence="5 6">JUm2807</strain>
    </source>
</reference>
<comment type="caution">
    <text evidence="5">The sequence shown here is derived from an EMBL/GenBank/DDBJ whole genome shotgun (WGS) entry which is preliminary data.</text>
</comment>
<dbReference type="AlphaFoldDB" id="A0A177EDE9"/>
<dbReference type="Proteomes" id="UP000185944">
    <property type="component" value="Unassembled WGS sequence"/>
</dbReference>
<comment type="function">
    <text evidence="3">Hydrolase that can remove conjugated ubiquitin from proteins and may therefore play an important regulatory role at the level of protein turnover by preventing degradation.</text>
</comment>
<comment type="catalytic activity">
    <reaction evidence="1 3">
        <text>Thiol-dependent hydrolysis of ester, thioester, amide, peptide and isopeptide bonds formed by the C-terminal Gly of ubiquitin (a 76-residue protein attached to proteins as an intracellular targeting signal).</text>
        <dbReference type="EC" id="3.4.19.12"/>
    </reaction>
</comment>
<keyword evidence="3" id="KW-0833">Ubl conjugation pathway</keyword>
<evidence type="ECO:0000256" key="2">
    <source>
        <dbReference type="ARBA" id="ARBA00022801"/>
    </source>
</evidence>
<dbReference type="GO" id="GO:0005829">
    <property type="term" value="C:cytosol"/>
    <property type="evidence" value="ECO:0007669"/>
    <property type="project" value="TreeGrafter"/>
</dbReference>